<protein>
    <submittedName>
        <fullName evidence="1">Uncharacterized protein</fullName>
    </submittedName>
</protein>
<comment type="caution">
    <text evidence="1">The sequence shown here is derived from an EMBL/GenBank/DDBJ whole genome shotgun (WGS) entry which is preliminary data.</text>
</comment>
<accession>A0AC61S9Q2</accession>
<evidence type="ECO:0000313" key="1">
    <source>
        <dbReference type="EMBL" id="TKY91236.1"/>
    </source>
</evidence>
<reference evidence="1" key="1">
    <citation type="submission" date="2018-09" db="EMBL/GenBank/DDBJ databases">
        <title>A genomic encyclopedia of anaerobic methanotrophic archaea.</title>
        <authorList>
            <person name="Skennerton C.T."/>
            <person name="Chadwick G.L."/>
            <person name="Laso-Perez R."/>
            <person name="Leu A.O."/>
            <person name="Speth D.R."/>
            <person name="Yu H."/>
            <person name="Morgan-Lang C."/>
            <person name="Hatzenpichler R."/>
            <person name="Goudeau D."/>
            <person name="Malmstrom R."/>
            <person name="Woyke T."/>
            <person name="Hallam S."/>
            <person name="Tyson G.W."/>
            <person name="Wegener G."/>
            <person name="Boetius A."/>
            <person name="Orphan V.J."/>
        </authorList>
    </citation>
    <scope>NUCLEOTIDE SEQUENCE</scope>
    <source>
        <strain evidence="1">CONS3730D10UFb2</strain>
    </source>
</reference>
<dbReference type="Proteomes" id="UP000315423">
    <property type="component" value="Unassembled WGS sequence"/>
</dbReference>
<name>A0AC61S9Q2_9EURY</name>
<sequence>MAISRHRAKTKRYIKEMIHRFRFTYEDISENTGVDVDRLKAINKSEEPTREEVKKIGDFTVNYTIKHTEEDGE</sequence>
<gene>
    <name evidence="1" type="ORF">C5S46_06895</name>
</gene>
<dbReference type="EMBL" id="QYBA01000235">
    <property type="protein sequence ID" value="TKY91236.1"/>
    <property type="molecule type" value="Genomic_DNA"/>
</dbReference>
<evidence type="ECO:0000313" key="2">
    <source>
        <dbReference type="Proteomes" id="UP000315423"/>
    </source>
</evidence>
<proteinExistence type="predicted"/>
<organism evidence="1 2">
    <name type="scientific">Candidatus Methanomarinus sp</name>
    <dbReference type="NCBI Taxonomy" id="3386244"/>
    <lineage>
        <taxon>Archaea</taxon>
        <taxon>Methanobacteriati</taxon>
        <taxon>Methanobacteriota</taxon>
        <taxon>Stenosarchaea group</taxon>
        <taxon>Methanomicrobia</taxon>
        <taxon>Methanosarcinales</taxon>
        <taxon>ANME-2 cluster</taxon>
        <taxon>Candidatus Methanocomedenaceae</taxon>
        <taxon>Candidatus Methanomarinus</taxon>
    </lineage>
</organism>